<gene>
    <name evidence="2" type="ORF">ACEZDE_08560</name>
</gene>
<dbReference type="Gene3D" id="3.40.50.2000">
    <property type="entry name" value="Glycogen Phosphorylase B"/>
    <property type="match status" value="2"/>
</dbReference>
<sequence length="442" mass="47672">MTRTYLFQPWSHGVGFGYIGRALTIATELRAAGHRCVFACDAAEGLVARSGFEIATQRGAHSRAVPDMGRRQGSYVSISDLDTAFAIAGYYHRHRVLEDVRSDLETLDEVRPDAVVVDMQPTAAIAARSRGIPLISVGDSDFFRSTDNSWMPWIDGGATVRPYPSCVPAFNAAIEQVGGPTVEHVCDLLRGDLTLVASTPELEAGQEPLPTGDDIRFIGPVFWDPPWTTVADDLRGFGEGRRKVYITLGHGGKSTADQLKPILEACDDPGIAVFLSHGFRGDHAPALPGNVRAGVFTGISAPIGWSDLVVNHGGYSTVLTSLQQGKPQVVIPFMSEQEANGVLFVEGNDAGFVLRRTEPATGNAHYTHRLRYSGLSADGGYDAGEWRLAVEEALGDPRFALGAARAADRMRPWIEGRSFPDLFDRFHGGRLPSAALSTPLEA</sequence>
<evidence type="ECO:0000313" key="2">
    <source>
        <dbReference type="EMBL" id="MFC1416692.1"/>
    </source>
</evidence>
<feature type="domain" description="Glycosyl transferase family 28 C-terminal" evidence="1">
    <location>
        <begin position="299"/>
        <end position="356"/>
    </location>
</feature>
<dbReference type="Pfam" id="PF04101">
    <property type="entry name" value="Glyco_tran_28_C"/>
    <property type="match status" value="1"/>
</dbReference>
<name>A0ABV6VT38_9ACTN</name>
<evidence type="ECO:0000259" key="1">
    <source>
        <dbReference type="Pfam" id="PF04101"/>
    </source>
</evidence>
<proteinExistence type="predicted"/>
<reference evidence="2 3" key="1">
    <citation type="submission" date="2024-09" db="EMBL/GenBank/DDBJ databases">
        <authorList>
            <person name="Lee S.D."/>
        </authorList>
    </citation>
    <scope>NUCLEOTIDE SEQUENCE [LARGE SCALE GENOMIC DNA]</scope>
    <source>
        <strain evidence="2 3">N8-3</strain>
    </source>
</reference>
<dbReference type="EMBL" id="JBHFAB010000005">
    <property type="protein sequence ID" value="MFC1416692.1"/>
    <property type="molecule type" value="Genomic_DNA"/>
</dbReference>
<dbReference type="RefSeq" id="WP_380534152.1">
    <property type="nucleotide sequence ID" value="NZ_JBHFAB010000005.1"/>
</dbReference>
<organism evidence="2 3">
    <name type="scientific">Streptacidiphilus cavernicola</name>
    <dbReference type="NCBI Taxonomy" id="3342716"/>
    <lineage>
        <taxon>Bacteria</taxon>
        <taxon>Bacillati</taxon>
        <taxon>Actinomycetota</taxon>
        <taxon>Actinomycetes</taxon>
        <taxon>Kitasatosporales</taxon>
        <taxon>Streptomycetaceae</taxon>
        <taxon>Streptacidiphilus</taxon>
    </lineage>
</organism>
<dbReference type="PANTHER" id="PTHR21015:SF22">
    <property type="entry name" value="GLYCOSYLTRANSFERASE"/>
    <property type="match status" value="1"/>
</dbReference>
<keyword evidence="3" id="KW-1185">Reference proteome</keyword>
<accession>A0ABV6VT38</accession>
<dbReference type="Proteomes" id="UP001592531">
    <property type="component" value="Unassembled WGS sequence"/>
</dbReference>
<dbReference type="SUPFAM" id="SSF53756">
    <property type="entry name" value="UDP-Glycosyltransferase/glycogen phosphorylase"/>
    <property type="match status" value="1"/>
</dbReference>
<dbReference type="PANTHER" id="PTHR21015">
    <property type="entry name" value="UDP-N-ACETYLGLUCOSAMINE--N-ACETYLMURAMYL-(PENTAPEPTIDE) PYROPHOSPHORYL-UNDECAPRENOL N-ACETYLGLUCOSAMINE TRANSFERASE 1"/>
    <property type="match status" value="1"/>
</dbReference>
<evidence type="ECO:0000313" key="3">
    <source>
        <dbReference type="Proteomes" id="UP001592531"/>
    </source>
</evidence>
<protein>
    <submittedName>
        <fullName evidence="2">Glycosyltransferase</fullName>
    </submittedName>
</protein>
<dbReference type="InterPro" id="IPR007235">
    <property type="entry name" value="Glyco_trans_28_C"/>
</dbReference>
<comment type="caution">
    <text evidence="2">The sequence shown here is derived from an EMBL/GenBank/DDBJ whole genome shotgun (WGS) entry which is preliminary data.</text>
</comment>